<gene>
    <name evidence="1" type="ORF">ACPOL_4720</name>
</gene>
<accession>A0A2Z5G4F5</accession>
<dbReference type="EMBL" id="CP030840">
    <property type="protein sequence ID" value="AXC13988.1"/>
    <property type="molecule type" value="Genomic_DNA"/>
</dbReference>
<dbReference type="AlphaFoldDB" id="A0A2Z5G4F5"/>
<proteinExistence type="predicted"/>
<reference evidence="1 2" key="1">
    <citation type="journal article" date="2018" name="Front. Microbiol.">
        <title>Hydrolytic Capabilities as a Key to Environmental Success: Chitinolytic and Cellulolytic Acidobacteria From Acidic Sub-arctic Soils and Boreal Peatlands.</title>
        <authorList>
            <person name="Belova S.E."/>
            <person name="Ravin N.V."/>
            <person name="Pankratov T.A."/>
            <person name="Rakitin A.L."/>
            <person name="Ivanova A.A."/>
            <person name="Beletsky A.V."/>
            <person name="Mardanov A.V."/>
            <person name="Sinninghe Damste J.S."/>
            <person name="Dedysh S.N."/>
        </authorList>
    </citation>
    <scope>NUCLEOTIDE SEQUENCE [LARGE SCALE GENOMIC DNA]</scope>
    <source>
        <strain evidence="1 2">SBC82</strain>
    </source>
</reference>
<name>A0A2Z5G4F5_9BACT</name>
<keyword evidence="2" id="KW-1185">Reference proteome</keyword>
<protein>
    <submittedName>
        <fullName evidence="1">Uncharacterized protein</fullName>
    </submittedName>
</protein>
<organism evidence="1 2">
    <name type="scientific">Acidisarcina polymorpha</name>
    <dbReference type="NCBI Taxonomy" id="2211140"/>
    <lineage>
        <taxon>Bacteria</taxon>
        <taxon>Pseudomonadati</taxon>
        <taxon>Acidobacteriota</taxon>
        <taxon>Terriglobia</taxon>
        <taxon>Terriglobales</taxon>
        <taxon>Acidobacteriaceae</taxon>
        <taxon>Acidisarcina</taxon>
    </lineage>
</organism>
<sequence>MAKLNPSFGHLAFASALTSELSSNFETGAGTFNGDFPFHLGKIGNHVEEEASLGCSSLECVGEAFELHAQMVNFANQVHEMLEATA</sequence>
<dbReference type="Proteomes" id="UP000253606">
    <property type="component" value="Chromosome"/>
</dbReference>
<evidence type="ECO:0000313" key="2">
    <source>
        <dbReference type="Proteomes" id="UP000253606"/>
    </source>
</evidence>
<evidence type="ECO:0000313" key="1">
    <source>
        <dbReference type="EMBL" id="AXC13988.1"/>
    </source>
</evidence>
<dbReference type="KEGG" id="abas:ACPOL_4720"/>